<gene>
    <name evidence="9" type="primary">queE</name>
</gene>
<keyword evidence="1 9" id="KW-0004">4Fe-4S</keyword>
<comment type="similarity">
    <text evidence="9">Belongs to the radical SAM superfamily. 7-carboxy-7-deazaguanine synthase family.</text>
</comment>
<accession>L7VWA3</accession>
<feature type="binding site" evidence="9">
    <location>
        <begin position="182"/>
        <end position="185"/>
    </location>
    <ligand>
        <name>S-adenosyl-L-methionine</name>
        <dbReference type="ChEBI" id="CHEBI:59789"/>
    </ligand>
</feature>
<dbReference type="SUPFAM" id="SSF102114">
    <property type="entry name" value="Radical SAM enzymes"/>
    <property type="match status" value="1"/>
</dbReference>
<dbReference type="PIRSF" id="PIRSF000370">
    <property type="entry name" value="QueE"/>
    <property type="match status" value="1"/>
</dbReference>
<comment type="pathway">
    <text evidence="9">Purine metabolism; 7-cyano-7-deazaguanine biosynthesis.</text>
</comment>
<dbReference type="PROSITE" id="PS51918">
    <property type="entry name" value="RADICAL_SAM"/>
    <property type="match status" value="1"/>
</dbReference>
<feature type="binding site" evidence="9">
    <location>
        <position position="27"/>
    </location>
    <ligand>
        <name>substrate</name>
    </ligand>
</feature>
<dbReference type="GO" id="GO:0016840">
    <property type="term" value="F:carbon-nitrogen lyase activity"/>
    <property type="evidence" value="ECO:0007669"/>
    <property type="project" value="UniProtKB-UniRule"/>
</dbReference>
<evidence type="ECO:0000256" key="1">
    <source>
        <dbReference type="ARBA" id="ARBA00022485"/>
    </source>
</evidence>
<evidence type="ECO:0000256" key="5">
    <source>
        <dbReference type="ARBA" id="ARBA00022842"/>
    </source>
</evidence>
<proteinExistence type="inferred from homology"/>
<feature type="binding site" evidence="9">
    <location>
        <begin position="48"/>
        <end position="50"/>
    </location>
    <ligand>
        <name>S-adenosyl-L-methionine</name>
        <dbReference type="ChEBI" id="CHEBI:59789"/>
    </ligand>
</feature>
<dbReference type="GO" id="GO:0000287">
    <property type="term" value="F:magnesium ion binding"/>
    <property type="evidence" value="ECO:0007669"/>
    <property type="project" value="UniProtKB-UniRule"/>
</dbReference>
<comment type="cofactor">
    <cofactor evidence="9">
        <name>S-adenosyl-L-methionine</name>
        <dbReference type="ChEBI" id="CHEBI:59789"/>
    </cofactor>
    <text evidence="9">Binds 1 S-adenosyl-L-methionine per subunit.</text>
</comment>
<keyword evidence="4 9" id="KW-0671">Queuosine biosynthesis</keyword>
<feature type="binding site" evidence="9">
    <location>
        <begin position="142"/>
        <end position="144"/>
    </location>
    <ligand>
        <name>S-adenosyl-L-methionine</name>
        <dbReference type="ChEBI" id="CHEBI:59789"/>
    </ligand>
</feature>
<dbReference type="InterPro" id="IPR013785">
    <property type="entry name" value="Aldolase_TIM"/>
</dbReference>
<comment type="cofactor">
    <cofactor evidence="9">
        <name>[4Fe-4S] cluster</name>
        <dbReference type="ChEBI" id="CHEBI:49883"/>
    </cofactor>
    <text evidence="9">Binds 1 [4Fe-4S] cluster. The cluster is coordinated with 3 cysteines and an exchangeable S-adenosyl-L-methionine.</text>
</comment>
<dbReference type="EMBL" id="JX649883">
    <property type="protein sequence ID" value="AGC71834.1"/>
    <property type="molecule type" value="Genomic_DNA"/>
</dbReference>
<evidence type="ECO:0000256" key="2">
    <source>
        <dbReference type="ARBA" id="ARBA00022691"/>
    </source>
</evidence>
<comment type="function">
    <text evidence="9">Catalyzes the complex heterocyclic radical-mediated conversion of 6-carboxy-5,6,7,8-tetrahydropterin (CPH4) to 7-carboxy-7-deazaguanine (CDG), a step common to the biosynthetic pathways of all 7-deazapurine-containing compounds.</text>
</comment>
<dbReference type="PANTHER" id="PTHR42836">
    <property type="entry name" value="7-CARBOXY-7-DEAZAGUANINE SYNTHASE"/>
    <property type="match status" value="1"/>
</dbReference>
<reference evidence="11" key="1">
    <citation type="submission" date="2012-09" db="EMBL/GenBank/DDBJ databases">
        <title>Metagenomic Characterization of a Microbial Community in Wastewater Detects High Levels of Antibiotic Resistance.</title>
        <authorList>
            <person name="Abrams M."/>
            <person name="Caldwell A."/>
            <person name="Vandaei E."/>
            <person name="Lee W."/>
            <person name="Perrott J."/>
            <person name="Khan S.Y."/>
            <person name="Ta J."/>
            <person name="Romero D."/>
            <person name="Nguyen V."/>
            <person name="Pourmand N."/>
            <person name="Ouverney C.C."/>
        </authorList>
    </citation>
    <scope>NUCLEOTIDE SEQUENCE</scope>
</reference>
<evidence type="ECO:0000256" key="4">
    <source>
        <dbReference type="ARBA" id="ARBA00022785"/>
    </source>
</evidence>
<dbReference type="GO" id="GO:0008616">
    <property type="term" value="P:tRNA queuosine(34) biosynthetic process"/>
    <property type="evidence" value="ECO:0007669"/>
    <property type="project" value="UniProtKB-UniRule"/>
</dbReference>
<dbReference type="Gene3D" id="3.20.20.70">
    <property type="entry name" value="Aldolase class I"/>
    <property type="match status" value="1"/>
</dbReference>
<feature type="binding site" evidence="9">
    <location>
        <position position="46"/>
    </location>
    <ligand>
        <name>[4Fe-4S] cluster</name>
        <dbReference type="ChEBI" id="CHEBI:49883"/>
        <note>4Fe-4S-S-AdoMet</note>
    </ligand>
</feature>
<dbReference type="NCBIfam" id="TIGR04508">
    <property type="entry name" value="queE_Cx14CxxC"/>
    <property type="match status" value="1"/>
</dbReference>
<dbReference type="InterPro" id="IPR024924">
    <property type="entry name" value="7-CO-7-deazaguanine_synth-like"/>
</dbReference>
<dbReference type="EC" id="4.3.99.3" evidence="9"/>
<feature type="domain" description="Radical SAM core" evidence="10">
    <location>
        <begin position="18"/>
        <end position="219"/>
    </location>
</feature>
<evidence type="ECO:0000256" key="9">
    <source>
        <dbReference type="HAMAP-Rule" id="MF_00917"/>
    </source>
</evidence>
<keyword evidence="5 9" id="KW-0460">Magnesium</keyword>
<comment type="catalytic activity">
    <reaction evidence="9">
        <text>6-carboxy-5,6,7,8-tetrahydropterin + H(+) = 7-carboxy-7-carbaguanine + NH4(+)</text>
        <dbReference type="Rhea" id="RHEA:27974"/>
        <dbReference type="ChEBI" id="CHEBI:15378"/>
        <dbReference type="ChEBI" id="CHEBI:28938"/>
        <dbReference type="ChEBI" id="CHEBI:61032"/>
        <dbReference type="ChEBI" id="CHEBI:61036"/>
        <dbReference type="EC" id="4.3.99.3"/>
    </reaction>
</comment>
<comment type="cofactor">
    <cofactor evidence="9">
        <name>Mg(2+)</name>
        <dbReference type="ChEBI" id="CHEBI:18420"/>
    </cofactor>
</comment>
<sequence>MGYTVKELFYTLQGEGSHTGRAAVFCRFAGCNLWSGRESDRPSATCRFCDTDFIGTDGPGGGKFASADALADAVLACWDTHARSHPERRFVVLTGGEPLLQVDAALCRSLHARGFYLAIETNGTQPLPIGPPADRIDWVCVSPKAGSTLVLSAGDELKLVFPQPGAEPERFADLPFSAFFLQPMDGPLRSEHTTSAIAYCQTHPRWRLSLQTHKLLGIP</sequence>
<keyword evidence="8 9" id="KW-0456">Lyase</keyword>
<dbReference type="HAMAP" id="MF_00917">
    <property type="entry name" value="QueE"/>
    <property type="match status" value="1"/>
</dbReference>
<name>L7VWA3_9BACT</name>
<evidence type="ECO:0000256" key="7">
    <source>
        <dbReference type="ARBA" id="ARBA00023014"/>
    </source>
</evidence>
<evidence type="ECO:0000259" key="10">
    <source>
        <dbReference type="PROSITE" id="PS51918"/>
    </source>
</evidence>
<feature type="binding site" evidence="9">
    <location>
        <position position="49"/>
    </location>
    <ligand>
        <name>[4Fe-4S] cluster</name>
        <dbReference type="ChEBI" id="CHEBI:49883"/>
        <note>4Fe-4S-S-AdoMet</note>
    </ligand>
</feature>
<dbReference type="PANTHER" id="PTHR42836:SF1">
    <property type="entry name" value="7-CARBOXY-7-DEAZAGUANINE SYNTHASE"/>
    <property type="match status" value="1"/>
</dbReference>
<evidence type="ECO:0000256" key="3">
    <source>
        <dbReference type="ARBA" id="ARBA00022723"/>
    </source>
</evidence>
<comment type="subunit">
    <text evidence="9">Homodimer.</text>
</comment>
<dbReference type="GO" id="GO:1904047">
    <property type="term" value="F:S-adenosyl-L-methionine binding"/>
    <property type="evidence" value="ECO:0007669"/>
    <property type="project" value="UniProtKB-UniRule"/>
</dbReference>
<keyword evidence="2 9" id="KW-0949">S-adenosyl-L-methionine</keyword>
<feature type="binding site" evidence="9">
    <location>
        <position position="219"/>
    </location>
    <ligand>
        <name>substrate</name>
    </ligand>
</feature>
<dbReference type="UniPathway" id="UPA00391"/>
<dbReference type="InterPro" id="IPR058240">
    <property type="entry name" value="rSAM_sf"/>
</dbReference>
<feature type="binding site" evidence="9">
    <location>
        <begin position="12"/>
        <end position="14"/>
    </location>
    <ligand>
        <name>substrate</name>
    </ligand>
</feature>
<feature type="binding site" evidence="9">
    <location>
        <position position="31"/>
    </location>
    <ligand>
        <name>[4Fe-4S] cluster</name>
        <dbReference type="ChEBI" id="CHEBI:49883"/>
        <note>4Fe-4S-S-AdoMet</note>
    </ligand>
</feature>
<dbReference type="InterPro" id="IPR030977">
    <property type="entry name" value="QueE_Cx14CxxC"/>
</dbReference>
<feature type="binding site" evidence="9">
    <location>
        <position position="51"/>
    </location>
    <ligand>
        <name>Mg(2+)</name>
        <dbReference type="ChEBI" id="CHEBI:18420"/>
    </ligand>
</feature>
<feature type="binding site" evidence="9">
    <location>
        <position position="94"/>
    </location>
    <ligand>
        <name>substrate</name>
    </ligand>
</feature>
<protein>
    <recommendedName>
        <fullName evidence="9">7-carboxy-7-deazaguanine synthase</fullName>
        <shortName evidence="9">CDG synthase</shortName>
        <ecNumber evidence="9">4.3.99.3</ecNumber>
    </recommendedName>
    <alternativeName>
        <fullName evidence="9">Queuosine biosynthesis protein QueE</fullName>
    </alternativeName>
</protein>
<evidence type="ECO:0000256" key="8">
    <source>
        <dbReference type="ARBA" id="ARBA00023239"/>
    </source>
</evidence>
<dbReference type="AlphaFoldDB" id="L7VWA3"/>
<dbReference type="GO" id="GO:0051539">
    <property type="term" value="F:4 iron, 4 sulfur cluster binding"/>
    <property type="evidence" value="ECO:0007669"/>
    <property type="project" value="UniProtKB-UniRule"/>
</dbReference>
<feature type="binding site" evidence="9">
    <location>
        <position position="96"/>
    </location>
    <ligand>
        <name>S-adenosyl-L-methionine</name>
        <dbReference type="ChEBI" id="CHEBI:59789"/>
    </ligand>
</feature>
<organism evidence="11">
    <name type="scientific">uncultured bacterium A1Q1_fos_1807</name>
    <dbReference type="NCBI Taxonomy" id="1256552"/>
    <lineage>
        <taxon>Bacteria</taxon>
        <taxon>environmental samples</taxon>
    </lineage>
</organism>
<dbReference type="SFLD" id="SFLDF00376">
    <property type="entry name" value="7-carboxy-7-deazaguanine_synth"/>
    <property type="match status" value="1"/>
</dbReference>
<keyword evidence="3 9" id="KW-0479">Metal-binding</keyword>
<dbReference type="InterPro" id="IPR007197">
    <property type="entry name" value="rSAM"/>
</dbReference>
<evidence type="ECO:0000256" key="6">
    <source>
        <dbReference type="ARBA" id="ARBA00023004"/>
    </source>
</evidence>
<keyword evidence="6 9" id="KW-0408">Iron</keyword>
<keyword evidence="7 9" id="KW-0411">Iron-sulfur</keyword>
<dbReference type="SFLD" id="SFLDS00029">
    <property type="entry name" value="Radical_SAM"/>
    <property type="match status" value="1"/>
</dbReference>
<evidence type="ECO:0000313" key="11">
    <source>
        <dbReference type="EMBL" id="AGC71834.1"/>
    </source>
</evidence>